<sequence length="167" mass="19009">MKKKENNIAYIDGANLHRGAKGIGLNLDYERFRTWLGFKYGITDAYMFIGMVSEYTDLYNYLQRSGFKVIFKEVIFDGDGKPKGNCDADLVLKMVSDFYEGKMNKAILVSSDGDYASTIRFLIEKGKLPTILSPSDVERCSILLKRTGAKISYLRDFKDTIKRKAPQ</sequence>
<evidence type="ECO:0000313" key="3">
    <source>
        <dbReference type="Proteomes" id="UP000176996"/>
    </source>
</evidence>
<organism evidence="2 3">
    <name type="scientific">Candidatus Jorgensenbacteria bacterium RIFCSPLOWO2_01_FULL_45_25b</name>
    <dbReference type="NCBI Taxonomy" id="1798471"/>
    <lineage>
        <taxon>Bacteria</taxon>
        <taxon>Candidatus Joergenseniibacteriota</taxon>
    </lineage>
</organism>
<protein>
    <recommendedName>
        <fullName evidence="1">NYN domain-containing protein</fullName>
    </recommendedName>
</protein>
<dbReference type="STRING" id="1798471.A3A21_02625"/>
<dbReference type="Gene3D" id="3.40.50.1010">
    <property type="entry name" value="5'-nuclease"/>
    <property type="match status" value="1"/>
</dbReference>
<dbReference type="InterPro" id="IPR021139">
    <property type="entry name" value="NYN"/>
</dbReference>
<accession>A0A1F6C091</accession>
<evidence type="ECO:0000259" key="1">
    <source>
        <dbReference type="Pfam" id="PF01936"/>
    </source>
</evidence>
<dbReference type="Proteomes" id="UP000176996">
    <property type="component" value="Unassembled WGS sequence"/>
</dbReference>
<reference evidence="2 3" key="1">
    <citation type="journal article" date="2016" name="Nat. Commun.">
        <title>Thousands of microbial genomes shed light on interconnected biogeochemical processes in an aquifer system.</title>
        <authorList>
            <person name="Anantharaman K."/>
            <person name="Brown C.T."/>
            <person name="Hug L.A."/>
            <person name="Sharon I."/>
            <person name="Castelle C.J."/>
            <person name="Probst A.J."/>
            <person name="Thomas B.C."/>
            <person name="Singh A."/>
            <person name="Wilkins M.J."/>
            <person name="Karaoz U."/>
            <person name="Brodie E.L."/>
            <person name="Williams K.H."/>
            <person name="Hubbard S.S."/>
            <person name="Banfield J.F."/>
        </authorList>
    </citation>
    <scope>NUCLEOTIDE SEQUENCE [LARGE SCALE GENOMIC DNA]</scope>
</reference>
<evidence type="ECO:0000313" key="2">
    <source>
        <dbReference type="EMBL" id="OGG42462.1"/>
    </source>
</evidence>
<proteinExistence type="predicted"/>
<gene>
    <name evidence="2" type="ORF">A3A21_02625</name>
</gene>
<dbReference type="PANTHER" id="PTHR35458">
    <property type="entry name" value="SLR0755 PROTEIN"/>
    <property type="match status" value="1"/>
</dbReference>
<dbReference type="GO" id="GO:0004540">
    <property type="term" value="F:RNA nuclease activity"/>
    <property type="evidence" value="ECO:0007669"/>
    <property type="project" value="InterPro"/>
</dbReference>
<dbReference type="PANTHER" id="PTHR35458:SF2">
    <property type="entry name" value="SLR0755 PROTEIN"/>
    <property type="match status" value="1"/>
</dbReference>
<comment type="caution">
    <text evidence="2">The sequence shown here is derived from an EMBL/GenBank/DDBJ whole genome shotgun (WGS) entry which is preliminary data.</text>
</comment>
<name>A0A1F6C091_9BACT</name>
<dbReference type="EMBL" id="MFKK01000002">
    <property type="protein sequence ID" value="OGG42462.1"/>
    <property type="molecule type" value="Genomic_DNA"/>
</dbReference>
<feature type="domain" description="NYN" evidence="1">
    <location>
        <begin position="10"/>
        <end position="131"/>
    </location>
</feature>
<dbReference type="InterPro" id="IPR047140">
    <property type="entry name" value="LabA"/>
</dbReference>
<dbReference type="AlphaFoldDB" id="A0A1F6C091"/>
<dbReference type="Pfam" id="PF01936">
    <property type="entry name" value="NYN"/>
    <property type="match status" value="1"/>
</dbReference>